<gene>
    <name evidence="1" type="ORF">PACLA_8A052820</name>
</gene>
<reference evidence="1" key="1">
    <citation type="submission" date="2020-04" db="EMBL/GenBank/DDBJ databases">
        <authorList>
            <person name="Alioto T."/>
            <person name="Alioto T."/>
            <person name="Gomez Garrido J."/>
        </authorList>
    </citation>
    <scope>NUCLEOTIDE SEQUENCE</scope>
    <source>
        <strain evidence="1">A484AB</strain>
    </source>
</reference>
<evidence type="ECO:0000313" key="2">
    <source>
        <dbReference type="Proteomes" id="UP001152795"/>
    </source>
</evidence>
<organism evidence="1 2">
    <name type="scientific">Paramuricea clavata</name>
    <name type="common">Red gorgonian</name>
    <name type="synonym">Violescent sea-whip</name>
    <dbReference type="NCBI Taxonomy" id="317549"/>
    <lineage>
        <taxon>Eukaryota</taxon>
        <taxon>Metazoa</taxon>
        <taxon>Cnidaria</taxon>
        <taxon>Anthozoa</taxon>
        <taxon>Octocorallia</taxon>
        <taxon>Malacalcyonacea</taxon>
        <taxon>Plexauridae</taxon>
        <taxon>Paramuricea</taxon>
    </lineage>
</organism>
<proteinExistence type="predicted"/>
<keyword evidence="2" id="KW-1185">Reference proteome</keyword>
<comment type="caution">
    <text evidence="1">The sequence shown here is derived from an EMBL/GenBank/DDBJ whole genome shotgun (WGS) entry which is preliminary data.</text>
</comment>
<dbReference type="AlphaFoldDB" id="A0A6S7GX83"/>
<dbReference type="OrthoDB" id="10037236at2759"/>
<name>A0A6S7GX83_PARCT</name>
<sequence>MNIHTVLVNCIIAFLSGRCQRVKEDVHLVGLMSRRVYQGTKLGPLLFPILINDFKPTNDITKFVDDSSIVEVVLQNTISKLDQTLSKTSEWVDRNYIMELNGKKNKGIKDYIFRP</sequence>
<dbReference type="EMBL" id="CACRXK020002914">
    <property type="protein sequence ID" value="CAB3996643.1"/>
    <property type="molecule type" value="Genomic_DNA"/>
</dbReference>
<protein>
    <submittedName>
        <fullName evidence="1">Uncharacterized protein</fullName>
    </submittedName>
</protein>
<accession>A0A6S7GX83</accession>
<dbReference type="Proteomes" id="UP001152795">
    <property type="component" value="Unassembled WGS sequence"/>
</dbReference>
<evidence type="ECO:0000313" key="1">
    <source>
        <dbReference type="EMBL" id="CAB3996643.1"/>
    </source>
</evidence>